<dbReference type="SUPFAM" id="SSF140453">
    <property type="entry name" value="EsxAB dimer-like"/>
    <property type="match status" value="1"/>
</dbReference>
<evidence type="ECO:0000313" key="2">
    <source>
        <dbReference type="EMBL" id="MBS2552548.1"/>
    </source>
</evidence>
<gene>
    <name evidence="2" type="ORF">KGQ19_37405</name>
</gene>
<dbReference type="InterPro" id="IPR036689">
    <property type="entry name" value="ESAT-6-like_sf"/>
</dbReference>
<protein>
    <recommendedName>
        <fullName evidence="4">WXG100 family type VII secretion target</fullName>
    </recommendedName>
</protein>
<comment type="caution">
    <text evidence="2">The sequence shown here is derived from an EMBL/GenBank/DDBJ whole genome shotgun (WGS) entry which is preliminary data.</text>
</comment>
<name>A0ABS5L2J4_9ACTN</name>
<dbReference type="Gene3D" id="1.10.287.1060">
    <property type="entry name" value="ESAT-6-like"/>
    <property type="match status" value="1"/>
</dbReference>
<organism evidence="2 3">
    <name type="scientific">Catenulispora pinistramenti</name>
    <dbReference type="NCBI Taxonomy" id="2705254"/>
    <lineage>
        <taxon>Bacteria</taxon>
        <taxon>Bacillati</taxon>
        <taxon>Actinomycetota</taxon>
        <taxon>Actinomycetes</taxon>
        <taxon>Catenulisporales</taxon>
        <taxon>Catenulisporaceae</taxon>
        <taxon>Catenulispora</taxon>
    </lineage>
</organism>
<proteinExistence type="predicted"/>
<evidence type="ECO:0000256" key="1">
    <source>
        <dbReference type="SAM" id="MobiDB-lite"/>
    </source>
</evidence>
<dbReference type="RefSeq" id="WP_212018238.1">
    <property type="nucleotide sequence ID" value="NZ_JAAFYZ010000195.1"/>
</dbReference>
<keyword evidence="3" id="KW-1185">Reference proteome</keyword>
<reference evidence="2 3" key="1">
    <citation type="submission" date="2020-02" db="EMBL/GenBank/DDBJ databases">
        <title>Acidophilic actinobacteria isolated from forest soil.</title>
        <authorList>
            <person name="Golinska P."/>
        </authorList>
    </citation>
    <scope>NUCLEOTIDE SEQUENCE [LARGE SCALE GENOMIC DNA]</scope>
    <source>
        <strain evidence="2 3">NL8</strain>
    </source>
</reference>
<sequence length="111" mass="12005">MTIQADPDDLDKHGREFQGHVQDMLSIHSEMYSLLDGDIGLRGDDEFSRAFQENHVVRLRDLADSVRGASDGVSGISQGMQQMAADYRATDAAASDGVSSLTAPDSPHTKL</sequence>
<feature type="compositionally biased region" description="Low complexity" evidence="1">
    <location>
        <begin position="87"/>
        <end position="96"/>
    </location>
</feature>
<evidence type="ECO:0000313" key="3">
    <source>
        <dbReference type="Proteomes" id="UP000730482"/>
    </source>
</evidence>
<dbReference type="Proteomes" id="UP000730482">
    <property type="component" value="Unassembled WGS sequence"/>
</dbReference>
<evidence type="ECO:0008006" key="4">
    <source>
        <dbReference type="Google" id="ProtNLM"/>
    </source>
</evidence>
<accession>A0ABS5L2J4</accession>
<feature type="region of interest" description="Disordered" evidence="1">
    <location>
        <begin position="87"/>
        <end position="111"/>
    </location>
</feature>
<dbReference type="EMBL" id="JAAFYZ010000195">
    <property type="protein sequence ID" value="MBS2552548.1"/>
    <property type="molecule type" value="Genomic_DNA"/>
</dbReference>